<dbReference type="EMBL" id="RYZW01000049">
    <property type="protein sequence ID" value="TDZ55082.1"/>
    <property type="molecule type" value="Genomic_DNA"/>
</dbReference>
<sequence length="92" mass="10103">MALTWDLHRLPDPFSLEGFAHGESQEDASPNVHFNPLVENLFTIYTETAERSASTPPSDRHQSYEWDINVGNVYDAGAIITAKARGATGEIG</sequence>
<keyword evidence="2" id="KW-1185">Reference proteome</keyword>
<reference evidence="1 2" key="1">
    <citation type="submission" date="2018-12" db="EMBL/GenBank/DDBJ databases">
        <title>Genome sequence and assembly of Colletotrichum trifolii.</title>
        <authorList>
            <person name="Gan P."/>
            <person name="Shirasu K."/>
        </authorList>
    </citation>
    <scope>NUCLEOTIDE SEQUENCE [LARGE SCALE GENOMIC DNA]</scope>
    <source>
        <strain evidence="1 2">543-2</strain>
    </source>
</reference>
<proteinExistence type="predicted"/>
<evidence type="ECO:0000313" key="1">
    <source>
        <dbReference type="EMBL" id="TDZ55082.1"/>
    </source>
</evidence>
<organism evidence="1 2">
    <name type="scientific">Colletotrichum trifolii</name>
    <dbReference type="NCBI Taxonomy" id="5466"/>
    <lineage>
        <taxon>Eukaryota</taxon>
        <taxon>Fungi</taxon>
        <taxon>Dikarya</taxon>
        <taxon>Ascomycota</taxon>
        <taxon>Pezizomycotina</taxon>
        <taxon>Sordariomycetes</taxon>
        <taxon>Hypocreomycetidae</taxon>
        <taxon>Glomerellales</taxon>
        <taxon>Glomerellaceae</taxon>
        <taxon>Colletotrichum</taxon>
        <taxon>Colletotrichum orbiculare species complex</taxon>
    </lineage>
</organism>
<gene>
    <name evidence="1" type="ORF">CTRI78_v005726</name>
</gene>
<comment type="caution">
    <text evidence="1">The sequence shown here is derived from an EMBL/GenBank/DDBJ whole genome shotgun (WGS) entry which is preliminary data.</text>
</comment>
<evidence type="ECO:0000313" key="2">
    <source>
        <dbReference type="Proteomes" id="UP000295703"/>
    </source>
</evidence>
<protein>
    <submittedName>
        <fullName evidence="1">Uncharacterized protein</fullName>
    </submittedName>
</protein>
<name>A0A4R8RIL8_COLTR</name>
<accession>A0A4R8RIL8</accession>
<dbReference type="AlphaFoldDB" id="A0A4R8RIL8"/>
<dbReference type="Proteomes" id="UP000295703">
    <property type="component" value="Unassembled WGS sequence"/>
</dbReference>